<organism evidence="1 2">
    <name type="scientific">Meloidogyne hapla</name>
    <name type="common">Root-knot nematode worm</name>
    <dbReference type="NCBI Taxonomy" id="6305"/>
    <lineage>
        <taxon>Eukaryota</taxon>
        <taxon>Metazoa</taxon>
        <taxon>Ecdysozoa</taxon>
        <taxon>Nematoda</taxon>
        <taxon>Chromadorea</taxon>
        <taxon>Rhabditida</taxon>
        <taxon>Tylenchina</taxon>
        <taxon>Tylenchomorpha</taxon>
        <taxon>Tylenchoidea</taxon>
        <taxon>Meloidogynidae</taxon>
        <taxon>Meloidogyninae</taxon>
        <taxon>Meloidogyne</taxon>
    </lineage>
</organism>
<accession>A0A1I8B3H0</accession>
<proteinExistence type="predicted"/>
<reference evidence="2" key="1">
    <citation type="submission" date="2016-11" db="UniProtKB">
        <authorList>
            <consortium name="WormBaseParasite"/>
        </authorList>
    </citation>
    <scope>IDENTIFICATION</scope>
</reference>
<dbReference type="AlphaFoldDB" id="A0A1I8B3H0"/>
<dbReference type="InterPro" id="IPR017853">
    <property type="entry name" value="GH"/>
</dbReference>
<dbReference type="PANTHER" id="PTHR23208">
    <property type="entry name" value="LYSOZYME PROTEIN"/>
    <property type="match status" value="1"/>
</dbReference>
<keyword evidence="1" id="KW-1185">Reference proteome</keyword>
<sequence length="91" mass="10518">KIANILKENNQTFGIYTSRANWIKVTGNTTKFSDAPLFYYQSDVNLQEDCKKNFDDFHQNPFGGWKEPTMKRYGCKSTCGSTYTLCSVWKP</sequence>
<dbReference type="SUPFAM" id="SSF51445">
    <property type="entry name" value="(Trans)glycosidases"/>
    <property type="match status" value="1"/>
</dbReference>
<dbReference type="WBParaSite" id="MhA1_Contig1342.frz3.gene1">
    <property type="protein sequence ID" value="MhA1_Contig1342.frz3.gene1"/>
    <property type="gene ID" value="MhA1_Contig1342.frz3.gene1"/>
</dbReference>
<name>A0A1I8B3H0_MELHA</name>
<dbReference type="PANTHER" id="PTHR23208:SF36">
    <property type="entry name" value="LYSOZYME-RELATED"/>
    <property type="match status" value="1"/>
</dbReference>
<dbReference type="InterPro" id="IPR051595">
    <property type="entry name" value="GH25_Enzymes"/>
</dbReference>
<evidence type="ECO:0000313" key="1">
    <source>
        <dbReference type="Proteomes" id="UP000095281"/>
    </source>
</evidence>
<dbReference type="Proteomes" id="UP000095281">
    <property type="component" value="Unplaced"/>
</dbReference>
<evidence type="ECO:0000313" key="2">
    <source>
        <dbReference type="WBParaSite" id="MhA1_Contig1342.frz3.gene1"/>
    </source>
</evidence>
<protein>
    <submittedName>
        <fullName evidence="2">Peptidase M12A domain-containing protein</fullName>
    </submittedName>
</protein>